<accession>A0A0D8JUT9</accession>
<proteinExistence type="predicted"/>
<dbReference type="VEuPathDB" id="FungiDB:CIMG_12704"/>
<dbReference type="KEGG" id="cim:CIMG_12704"/>
<reference evidence="2" key="1">
    <citation type="journal article" date="2009" name="Genome Res.">
        <title>Comparative genomic analyses of the human fungal pathogens Coccidioides and their relatives.</title>
        <authorList>
            <person name="Sharpton T.J."/>
            <person name="Stajich J.E."/>
            <person name="Rounsley S.D."/>
            <person name="Gardner M.J."/>
            <person name="Wortman J.R."/>
            <person name="Jordar V.S."/>
            <person name="Maiti R."/>
            <person name="Kodira C.D."/>
            <person name="Neafsey D.E."/>
            <person name="Zeng Q."/>
            <person name="Hung C.-Y."/>
            <person name="McMahan C."/>
            <person name="Muszewska A."/>
            <person name="Grynberg M."/>
            <person name="Mandel M.A."/>
            <person name="Kellner E.M."/>
            <person name="Barker B.M."/>
            <person name="Galgiani J.N."/>
            <person name="Orbach M.J."/>
            <person name="Kirkland T.N."/>
            <person name="Cole G.T."/>
            <person name="Henn M.R."/>
            <person name="Birren B.W."/>
            <person name="Taylor J.W."/>
        </authorList>
    </citation>
    <scope>NUCLEOTIDE SEQUENCE [LARGE SCALE GENOMIC DNA]</scope>
    <source>
        <strain evidence="2">RS</strain>
    </source>
</reference>
<sequence>MLIKLSLQSGRHGLDLYLSRALCLILGRIFRTDASLAGQQLNAWKWDALRQWNGLVIVLRVANGEPWSDKAIRDTIDNENPGKVDDWECFALVSAPDWPQSKVCFRASTVVTRLSDLQRPVVNYSVDVMMK</sequence>
<dbReference type="RefSeq" id="XP_004445686.1">
    <property type="nucleotide sequence ID" value="XM_004445629.1"/>
</dbReference>
<dbReference type="Proteomes" id="UP000001261">
    <property type="component" value="Unassembled WGS sequence"/>
</dbReference>
<gene>
    <name evidence="1" type="ORF">CIMG_12704</name>
</gene>
<evidence type="ECO:0000313" key="2">
    <source>
        <dbReference type="Proteomes" id="UP000001261"/>
    </source>
</evidence>
<keyword evidence="2" id="KW-1185">Reference proteome</keyword>
<dbReference type="EMBL" id="GG704911">
    <property type="protein sequence ID" value="KJF60043.1"/>
    <property type="molecule type" value="Genomic_DNA"/>
</dbReference>
<evidence type="ECO:0000313" key="1">
    <source>
        <dbReference type="EMBL" id="KJF60043.1"/>
    </source>
</evidence>
<dbReference type="InParanoid" id="A0A0D8JUT9"/>
<dbReference type="AlphaFoldDB" id="A0A0D8JUT9"/>
<name>A0A0D8JUT9_COCIM</name>
<reference evidence="2" key="2">
    <citation type="journal article" date="2010" name="Genome Res.">
        <title>Population genomic sequencing of Coccidioides fungi reveals recent hybridization and transposon control.</title>
        <authorList>
            <person name="Neafsey D.E."/>
            <person name="Barker B.M."/>
            <person name="Sharpton T.J."/>
            <person name="Stajich J.E."/>
            <person name="Park D.J."/>
            <person name="Whiston E."/>
            <person name="Hung C.-Y."/>
            <person name="McMahan C."/>
            <person name="White J."/>
            <person name="Sykes S."/>
            <person name="Heiman D."/>
            <person name="Young S."/>
            <person name="Zeng Q."/>
            <person name="Abouelleil A."/>
            <person name="Aftuck L."/>
            <person name="Bessette D."/>
            <person name="Brown A."/>
            <person name="FitzGerald M."/>
            <person name="Lui A."/>
            <person name="Macdonald J.P."/>
            <person name="Priest M."/>
            <person name="Orbach M.J."/>
            <person name="Galgiani J.N."/>
            <person name="Kirkland T.N."/>
            <person name="Cole G.T."/>
            <person name="Birren B.W."/>
            <person name="Henn M.R."/>
            <person name="Taylor J.W."/>
            <person name="Rounsley S.D."/>
        </authorList>
    </citation>
    <scope>GENOME REANNOTATION</scope>
    <source>
        <strain evidence="2">RS</strain>
    </source>
</reference>
<dbReference type="GeneID" id="24164331"/>
<protein>
    <submittedName>
        <fullName evidence="1">Uncharacterized protein</fullName>
    </submittedName>
</protein>
<organism evidence="1 2">
    <name type="scientific">Coccidioides immitis (strain RS)</name>
    <name type="common">Valley fever fungus</name>
    <dbReference type="NCBI Taxonomy" id="246410"/>
    <lineage>
        <taxon>Eukaryota</taxon>
        <taxon>Fungi</taxon>
        <taxon>Dikarya</taxon>
        <taxon>Ascomycota</taxon>
        <taxon>Pezizomycotina</taxon>
        <taxon>Eurotiomycetes</taxon>
        <taxon>Eurotiomycetidae</taxon>
        <taxon>Onygenales</taxon>
        <taxon>Onygenaceae</taxon>
        <taxon>Coccidioides</taxon>
    </lineage>
</organism>